<evidence type="ECO:0000256" key="1">
    <source>
        <dbReference type="SAM" id="MobiDB-lite"/>
    </source>
</evidence>
<dbReference type="SUPFAM" id="SSF46689">
    <property type="entry name" value="Homeodomain-like"/>
    <property type="match status" value="1"/>
</dbReference>
<evidence type="ECO:0000313" key="4">
    <source>
        <dbReference type="Proteomes" id="UP000789342"/>
    </source>
</evidence>
<dbReference type="PROSITE" id="PS50090">
    <property type="entry name" value="MYB_LIKE"/>
    <property type="match status" value="1"/>
</dbReference>
<comment type="caution">
    <text evidence="3">The sequence shown here is derived from an EMBL/GenBank/DDBJ whole genome shotgun (WGS) entry which is preliminary data.</text>
</comment>
<dbReference type="InterPro" id="IPR001005">
    <property type="entry name" value="SANT/Myb"/>
</dbReference>
<evidence type="ECO:0000313" key="3">
    <source>
        <dbReference type="EMBL" id="CAG8445772.1"/>
    </source>
</evidence>
<evidence type="ECO:0000259" key="2">
    <source>
        <dbReference type="PROSITE" id="PS50090"/>
    </source>
</evidence>
<dbReference type="AlphaFoldDB" id="A0A9N8VCS2"/>
<gene>
    <name evidence="3" type="ORF">AMORRO_LOCUS596</name>
</gene>
<dbReference type="Proteomes" id="UP000789342">
    <property type="component" value="Unassembled WGS sequence"/>
</dbReference>
<feature type="region of interest" description="Disordered" evidence="1">
    <location>
        <begin position="62"/>
        <end position="115"/>
    </location>
</feature>
<proteinExistence type="predicted"/>
<dbReference type="Gene3D" id="1.10.10.60">
    <property type="entry name" value="Homeodomain-like"/>
    <property type="match status" value="1"/>
</dbReference>
<dbReference type="CDD" id="cd00167">
    <property type="entry name" value="SANT"/>
    <property type="match status" value="1"/>
</dbReference>
<dbReference type="InterPro" id="IPR009057">
    <property type="entry name" value="Homeodomain-like_sf"/>
</dbReference>
<protein>
    <submittedName>
        <fullName evidence="3">3623_t:CDS:1</fullName>
    </submittedName>
</protein>
<name>A0A9N8VCS2_9GLOM</name>
<dbReference type="Pfam" id="PF00249">
    <property type="entry name" value="Myb_DNA-binding"/>
    <property type="match status" value="1"/>
</dbReference>
<dbReference type="SMART" id="SM00717">
    <property type="entry name" value="SANT"/>
    <property type="match status" value="1"/>
</dbReference>
<accession>A0A9N8VCS2</accession>
<reference evidence="3" key="1">
    <citation type="submission" date="2021-06" db="EMBL/GenBank/DDBJ databases">
        <authorList>
            <person name="Kallberg Y."/>
            <person name="Tangrot J."/>
            <person name="Rosling A."/>
        </authorList>
    </citation>
    <scope>NUCLEOTIDE SEQUENCE</scope>
    <source>
        <strain evidence="3">CL551</strain>
    </source>
</reference>
<sequence length="115" mass="13159">MSTRFTPLVKDRWTKEDTFLLVKSLNLYQGNFKKAAEVVGRPAHECRKKWSTDLRHLTTFPVRSRPRGDLPRVPRSSQGFSTLTTMSTSIQNTEETGNNLNPNNMQGHSLCTEYT</sequence>
<dbReference type="OrthoDB" id="39591at2759"/>
<feature type="domain" description="Myb-like" evidence="2">
    <location>
        <begin position="10"/>
        <end position="54"/>
    </location>
</feature>
<feature type="compositionally biased region" description="Polar residues" evidence="1">
    <location>
        <begin position="75"/>
        <end position="115"/>
    </location>
</feature>
<keyword evidence="4" id="KW-1185">Reference proteome</keyword>
<organism evidence="3 4">
    <name type="scientific">Acaulospora morrowiae</name>
    <dbReference type="NCBI Taxonomy" id="94023"/>
    <lineage>
        <taxon>Eukaryota</taxon>
        <taxon>Fungi</taxon>
        <taxon>Fungi incertae sedis</taxon>
        <taxon>Mucoromycota</taxon>
        <taxon>Glomeromycotina</taxon>
        <taxon>Glomeromycetes</taxon>
        <taxon>Diversisporales</taxon>
        <taxon>Acaulosporaceae</taxon>
        <taxon>Acaulospora</taxon>
    </lineage>
</organism>
<dbReference type="EMBL" id="CAJVPV010000179">
    <property type="protein sequence ID" value="CAG8445772.1"/>
    <property type="molecule type" value="Genomic_DNA"/>
</dbReference>